<protein>
    <submittedName>
        <fullName evidence="1">Uncharacterized protein</fullName>
    </submittedName>
</protein>
<dbReference type="EMBL" id="QLLG01000054">
    <property type="protein sequence ID" value="RMX68766.1"/>
    <property type="molecule type" value="Genomic_DNA"/>
</dbReference>
<dbReference type="AlphaFoldDB" id="A0A3M6VT36"/>
<dbReference type="Proteomes" id="UP000282087">
    <property type="component" value="Unassembled WGS sequence"/>
</dbReference>
<name>A0A3M6VT36_9STRA</name>
<reference evidence="1 2" key="1">
    <citation type="submission" date="2018-06" db="EMBL/GenBank/DDBJ databases">
        <title>Comparative genomics of downy mildews reveals potential adaptations to biotrophy.</title>
        <authorList>
            <person name="Fletcher K."/>
            <person name="Klosterman S.J."/>
            <person name="Derevnina L."/>
            <person name="Martin F."/>
            <person name="Koike S."/>
            <person name="Reyes Chin-Wo S."/>
            <person name="Mou B."/>
            <person name="Michelmore R."/>
        </authorList>
    </citation>
    <scope>NUCLEOTIDE SEQUENCE [LARGE SCALE GENOMIC DNA]</scope>
    <source>
        <strain evidence="1 2">R14</strain>
    </source>
</reference>
<evidence type="ECO:0000313" key="1">
    <source>
        <dbReference type="EMBL" id="RMX68766.1"/>
    </source>
</evidence>
<gene>
    <name evidence="1" type="ORF">DD238_003243</name>
</gene>
<keyword evidence="2" id="KW-1185">Reference proteome</keyword>
<accession>A0A3M6VT36</accession>
<sequence>MAMAIVQALCYTDLAAQDTQLAAATGSLKRGIKHAGQLHLGKQFPHDTRIATLIALQRGRTDMEEEAIQMDYGKSPSERNAKVHVHNWGGCETLYMATYFFAEMFTSLPRVGKVVMTSNAACTGRVP</sequence>
<proteinExistence type="predicted"/>
<comment type="caution">
    <text evidence="1">The sequence shown here is derived from an EMBL/GenBank/DDBJ whole genome shotgun (WGS) entry which is preliminary data.</text>
</comment>
<evidence type="ECO:0000313" key="2">
    <source>
        <dbReference type="Proteomes" id="UP000282087"/>
    </source>
</evidence>
<organism evidence="1 2">
    <name type="scientific">Peronospora effusa</name>
    <dbReference type="NCBI Taxonomy" id="542832"/>
    <lineage>
        <taxon>Eukaryota</taxon>
        <taxon>Sar</taxon>
        <taxon>Stramenopiles</taxon>
        <taxon>Oomycota</taxon>
        <taxon>Peronosporomycetes</taxon>
        <taxon>Peronosporales</taxon>
        <taxon>Peronosporaceae</taxon>
        <taxon>Peronospora</taxon>
    </lineage>
</organism>
<dbReference type="VEuPathDB" id="FungiDB:DD237_001114"/>